<dbReference type="Proteomes" id="UP000504633">
    <property type="component" value="Unplaced"/>
</dbReference>
<gene>
    <name evidence="4" type="primary">LOC111593092</name>
</gene>
<feature type="region of interest" description="Disordered" evidence="1">
    <location>
        <begin position="573"/>
        <end position="592"/>
    </location>
</feature>
<reference evidence="4" key="1">
    <citation type="submission" date="2025-08" db="UniProtKB">
        <authorList>
            <consortium name="RefSeq"/>
        </authorList>
    </citation>
    <scope>IDENTIFICATION</scope>
    <source>
        <strain evidence="4">15085-1641.00</strain>
        <tissue evidence="4">Whole body</tissue>
    </source>
</reference>
<feature type="transmembrane region" description="Helical" evidence="2">
    <location>
        <begin position="46"/>
        <end position="68"/>
    </location>
</feature>
<feature type="compositionally biased region" description="Basic and acidic residues" evidence="1">
    <location>
        <begin position="118"/>
        <end position="147"/>
    </location>
</feature>
<dbReference type="CTD" id="38629"/>
<keyword evidence="2" id="KW-1133">Transmembrane helix</keyword>
<feature type="compositionally biased region" description="Low complexity" evidence="1">
    <location>
        <begin position="479"/>
        <end position="508"/>
    </location>
</feature>
<keyword evidence="2" id="KW-0812">Transmembrane</keyword>
<evidence type="ECO:0000256" key="2">
    <source>
        <dbReference type="SAM" id="Phobius"/>
    </source>
</evidence>
<feature type="region of interest" description="Disordered" evidence="1">
    <location>
        <begin position="438"/>
        <end position="516"/>
    </location>
</feature>
<evidence type="ECO:0000256" key="1">
    <source>
        <dbReference type="SAM" id="MobiDB-lite"/>
    </source>
</evidence>
<dbReference type="KEGG" id="dhe:111593092"/>
<dbReference type="OrthoDB" id="8964374at2759"/>
<sequence length="592" mass="67437">MTEKDNVSMATVQLKPDYAASEVYSTASEPPPAYKRQANSVKIAKITAFTIVVSSFILGAFILASSYLQAKASCDQVQALDSVLEKELMLETLQQVSKELPRAEALLGKSDVGEDLQNLDHDEAPLDKKTESKNEGIERNVNEHDNTYSESDEPEEMQKFPGKMPLELDLSDLAAAILRNNKKSRMNCVVERKHAEEIVDSPSKTVALPFGVNLTTDPKKARITGERISIFCDGGDDEEKESKRQREEDDSEEDVEPMRPMFIPFQRVPIPFGRIPDQMPLTHMPQRMMPPAMQQQLPQQGSIIIRQLPPPFQHLPMRPPMPPQVMQAPRMEEQPQQPQIQTMRIHMHQLPFRQLDLTNDMPREQEDQREMPQRVMPQREMPQRELLQREMPQREMPQIQIQHMPLGVALQRVGITADDLRNIQRMAEDRFTDELRRLTAEDSSDSNENNNANSDEEEEHSETPMASGEQSTPVATAAQAQSQSQSQSSQQQPEQQQQQQQQQQQESSEQQEDQMPHMQIQRLILQPLPEQPRDTMTPPMLDQPPQVPFGRMVFGRSLAQPVRIPVPMMQPAEGGAVSEESQRPHFVQPRSV</sequence>
<proteinExistence type="predicted"/>
<feature type="region of interest" description="Disordered" evidence="1">
    <location>
        <begin position="113"/>
        <end position="158"/>
    </location>
</feature>
<accession>A0A6J1LE02</accession>
<evidence type="ECO:0000313" key="3">
    <source>
        <dbReference type="Proteomes" id="UP000504633"/>
    </source>
</evidence>
<keyword evidence="3" id="KW-1185">Reference proteome</keyword>
<feature type="region of interest" description="Disordered" evidence="1">
    <location>
        <begin position="232"/>
        <end position="256"/>
    </location>
</feature>
<protein>
    <submittedName>
        <fullName evidence="4">Mediator of RNA polymerase II transcription subunit 15</fullName>
    </submittedName>
</protein>
<organism evidence="3 4">
    <name type="scientific">Drosophila hydei</name>
    <name type="common">Fruit fly</name>
    <dbReference type="NCBI Taxonomy" id="7224"/>
    <lineage>
        <taxon>Eukaryota</taxon>
        <taxon>Metazoa</taxon>
        <taxon>Ecdysozoa</taxon>
        <taxon>Arthropoda</taxon>
        <taxon>Hexapoda</taxon>
        <taxon>Insecta</taxon>
        <taxon>Pterygota</taxon>
        <taxon>Neoptera</taxon>
        <taxon>Endopterygota</taxon>
        <taxon>Diptera</taxon>
        <taxon>Brachycera</taxon>
        <taxon>Muscomorpha</taxon>
        <taxon>Ephydroidea</taxon>
        <taxon>Drosophilidae</taxon>
        <taxon>Drosophila</taxon>
    </lineage>
</organism>
<dbReference type="AlphaFoldDB" id="A0A6J1LE02"/>
<dbReference type="OMA" id="RPPRMGP"/>
<dbReference type="RefSeq" id="XP_023161456.2">
    <property type="nucleotide sequence ID" value="XM_023305688.2"/>
</dbReference>
<name>A0A6J1LE02_DROHY</name>
<evidence type="ECO:0000313" key="4">
    <source>
        <dbReference type="RefSeq" id="XP_023161456.2"/>
    </source>
</evidence>
<keyword evidence="2" id="KW-0472">Membrane</keyword>
<dbReference type="GeneID" id="111593092"/>